<proteinExistence type="predicted"/>
<evidence type="ECO:0000313" key="2">
    <source>
        <dbReference type="Proteomes" id="UP000011096"/>
    </source>
</evidence>
<dbReference type="RefSeq" id="XP_066007055.1">
    <property type="nucleotide sequence ID" value="XM_066153799.1"/>
</dbReference>
<dbReference type="EMBL" id="ANPB02000011">
    <property type="protein sequence ID" value="KAF4474525.1"/>
    <property type="molecule type" value="Genomic_DNA"/>
</dbReference>
<gene>
    <name evidence="1" type="ORF">CGGC5_v017174</name>
</gene>
<organism evidence="1 2">
    <name type="scientific">Colletotrichum fructicola (strain Nara gc5)</name>
    <name type="common">Anthracnose fungus</name>
    <name type="synonym">Colletotrichum gloeosporioides (strain Nara gc5)</name>
    <dbReference type="NCBI Taxonomy" id="1213859"/>
    <lineage>
        <taxon>Eukaryota</taxon>
        <taxon>Fungi</taxon>
        <taxon>Dikarya</taxon>
        <taxon>Ascomycota</taxon>
        <taxon>Pezizomycotina</taxon>
        <taxon>Sordariomycetes</taxon>
        <taxon>Hypocreomycetidae</taxon>
        <taxon>Glomerellales</taxon>
        <taxon>Glomerellaceae</taxon>
        <taxon>Colletotrichum</taxon>
        <taxon>Colletotrichum gloeosporioides species complex</taxon>
    </lineage>
</organism>
<dbReference type="GeneID" id="43610659"/>
<reference evidence="1 2" key="2">
    <citation type="submission" date="2020-04" db="EMBL/GenBank/DDBJ databases">
        <title>Genome sequencing and assembly of multiple isolates from the Colletotrichum gloeosporioides species complex.</title>
        <authorList>
            <person name="Gan P."/>
            <person name="Shirasu K."/>
        </authorList>
    </citation>
    <scope>NUCLEOTIDE SEQUENCE [LARGE SCALE GENOMIC DNA]</scope>
    <source>
        <strain evidence="1 2">Nara gc5</strain>
    </source>
</reference>
<protein>
    <submittedName>
        <fullName evidence="1">Uncharacterized protein</fullName>
    </submittedName>
</protein>
<dbReference type="AlphaFoldDB" id="A0A7J6IGQ5"/>
<dbReference type="Proteomes" id="UP000011096">
    <property type="component" value="Unassembled WGS sequence"/>
</dbReference>
<accession>A0A7J6IGQ5</accession>
<dbReference type="InParanoid" id="A0A7J6IGQ5"/>
<reference evidence="1 2" key="1">
    <citation type="submission" date="2012-08" db="EMBL/GenBank/DDBJ databases">
        <authorList>
            <person name="Gan P.H.P."/>
            <person name="Ikeda K."/>
            <person name="Irieda H."/>
            <person name="Narusaka M."/>
            <person name="O'Connell R.J."/>
            <person name="Narusaka Y."/>
            <person name="Takano Y."/>
            <person name="Kubo Y."/>
            <person name="Shirasu K."/>
        </authorList>
    </citation>
    <scope>NUCLEOTIDE SEQUENCE [LARGE SCALE GENOMIC DNA]</scope>
    <source>
        <strain evidence="1 2">Nara gc5</strain>
    </source>
</reference>
<comment type="caution">
    <text evidence="1">The sequence shown here is derived from an EMBL/GenBank/DDBJ whole genome shotgun (WGS) entry which is preliminary data.</text>
</comment>
<evidence type="ECO:0000313" key="1">
    <source>
        <dbReference type="EMBL" id="KAF4474525.1"/>
    </source>
</evidence>
<name>A0A7J6IGQ5_COLFN</name>
<sequence>MIRRQDRWQHNARCDETLQLTGYPCEQVVYTEKQPLRQTISSSDNLKVGCSTQSSDTIRSMAGNFHGKASPHGRVTHSASATTESLASSKACSAPADTIASRHRTILPISLSNSAPTTFLMAETATDTLWGTTFFFAPVLAVVASLEAERRAS</sequence>
<keyword evidence="2" id="KW-1185">Reference proteome</keyword>